<dbReference type="SMART" id="SM00382">
    <property type="entry name" value="AAA"/>
    <property type="match status" value="1"/>
</dbReference>
<dbReference type="EMBL" id="RKRF01000009">
    <property type="protein sequence ID" value="RPF53380.1"/>
    <property type="molecule type" value="Genomic_DNA"/>
</dbReference>
<dbReference type="OrthoDB" id="9804819at2"/>
<evidence type="ECO:0000313" key="5">
    <source>
        <dbReference type="Proteomes" id="UP000276443"/>
    </source>
</evidence>
<keyword evidence="5" id="KW-1185">Reference proteome</keyword>
<dbReference type="InterPro" id="IPR027417">
    <property type="entry name" value="P-loop_NTPase"/>
</dbReference>
<dbReference type="Gene3D" id="3.40.50.300">
    <property type="entry name" value="P-loop containing nucleotide triphosphate hydrolases"/>
    <property type="match status" value="1"/>
</dbReference>
<name>A0A3N5BDG2_9BACI</name>
<dbReference type="PANTHER" id="PTHR43158:SF5">
    <property type="entry name" value="ABC TRANSPORTER, ATP-BINDING PROTEIN"/>
    <property type="match status" value="1"/>
</dbReference>
<protein>
    <submittedName>
        <fullName evidence="4">ABC-2 type transport system ATP-binding protein</fullName>
    </submittedName>
</protein>
<gene>
    <name evidence="4" type="ORF">EDC24_1879</name>
</gene>
<dbReference type="PROSITE" id="PS50893">
    <property type="entry name" value="ABC_TRANSPORTER_2"/>
    <property type="match status" value="1"/>
</dbReference>
<sequence length="299" mass="33513">MSVVTCQNVSKQFGSNSVLKDLNVTIQENSITGLIGRNGAGKTTLLQMLAGMLAPTSGNIRVFEENPIDNLKVSANTIFVDDDLVFSPEMKLYEILSSAEMFYDNWDSEFANRLIRYFGFQTGVFHDNLSKGKASTFNAILGLAARTPLTIFDEPTTGMDYSVRQDFYRALLKDYMNHPRTIIISSHLLNELESILEDIMIIKDGTCIVHEPMEDFKTYAIALSGDYEKIEKVVNESRIIHRRFISSNHAYVVVKELSGSEQDCLKQLGVTQTSVEPAELSMYLTNETKGGIDDVFKQS</sequence>
<dbReference type="GO" id="GO:0005524">
    <property type="term" value="F:ATP binding"/>
    <property type="evidence" value="ECO:0007669"/>
    <property type="project" value="UniProtKB-KW"/>
</dbReference>
<dbReference type="SUPFAM" id="SSF52540">
    <property type="entry name" value="P-loop containing nucleoside triphosphate hydrolases"/>
    <property type="match status" value="1"/>
</dbReference>
<dbReference type="RefSeq" id="WP_124221876.1">
    <property type="nucleotide sequence ID" value="NZ_RKRF01000009.1"/>
</dbReference>
<dbReference type="InterPro" id="IPR003593">
    <property type="entry name" value="AAA+_ATPase"/>
</dbReference>
<dbReference type="PANTHER" id="PTHR43158">
    <property type="entry name" value="SKFA PEPTIDE EXPORT ATP-BINDING PROTEIN SKFE"/>
    <property type="match status" value="1"/>
</dbReference>
<dbReference type="AlphaFoldDB" id="A0A3N5BDG2"/>
<keyword evidence="1" id="KW-0547">Nucleotide-binding</keyword>
<evidence type="ECO:0000256" key="1">
    <source>
        <dbReference type="ARBA" id="ARBA00022741"/>
    </source>
</evidence>
<evidence type="ECO:0000259" key="3">
    <source>
        <dbReference type="PROSITE" id="PS50893"/>
    </source>
</evidence>
<dbReference type="Pfam" id="PF00005">
    <property type="entry name" value="ABC_tran"/>
    <property type="match status" value="1"/>
</dbReference>
<dbReference type="Proteomes" id="UP000276443">
    <property type="component" value="Unassembled WGS sequence"/>
</dbReference>
<organism evidence="4 5">
    <name type="scientific">Aquisalibacillus elongatus</name>
    <dbReference type="NCBI Taxonomy" id="485577"/>
    <lineage>
        <taxon>Bacteria</taxon>
        <taxon>Bacillati</taxon>
        <taxon>Bacillota</taxon>
        <taxon>Bacilli</taxon>
        <taxon>Bacillales</taxon>
        <taxon>Bacillaceae</taxon>
        <taxon>Aquisalibacillus</taxon>
    </lineage>
</organism>
<comment type="caution">
    <text evidence="4">The sequence shown here is derived from an EMBL/GenBank/DDBJ whole genome shotgun (WGS) entry which is preliminary data.</text>
</comment>
<evidence type="ECO:0000256" key="2">
    <source>
        <dbReference type="ARBA" id="ARBA00022840"/>
    </source>
</evidence>
<accession>A0A3N5BDG2</accession>
<proteinExistence type="predicted"/>
<dbReference type="InterPro" id="IPR003439">
    <property type="entry name" value="ABC_transporter-like_ATP-bd"/>
</dbReference>
<feature type="domain" description="ABC transporter" evidence="3">
    <location>
        <begin position="4"/>
        <end position="229"/>
    </location>
</feature>
<reference evidence="4 5" key="1">
    <citation type="submission" date="2018-11" db="EMBL/GenBank/DDBJ databases">
        <title>Genomic Encyclopedia of Type Strains, Phase IV (KMG-IV): sequencing the most valuable type-strain genomes for metagenomic binning, comparative biology and taxonomic classification.</title>
        <authorList>
            <person name="Goeker M."/>
        </authorList>
    </citation>
    <scope>NUCLEOTIDE SEQUENCE [LARGE SCALE GENOMIC DNA]</scope>
    <source>
        <strain evidence="4 5">DSM 18090</strain>
    </source>
</reference>
<evidence type="ECO:0000313" key="4">
    <source>
        <dbReference type="EMBL" id="RPF53380.1"/>
    </source>
</evidence>
<dbReference type="CDD" id="cd03230">
    <property type="entry name" value="ABC_DR_subfamily_A"/>
    <property type="match status" value="1"/>
</dbReference>
<dbReference type="GO" id="GO:0016887">
    <property type="term" value="F:ATP hydrolysis activity"/>
    <property type="evidence" value="ECO:0007669"/>
    <property type="project" value="InterPro"/>
</dbReference>
<keyword evidence="2 4" id="KW-0067">ATP-binding</keyword>